<feature type="compositionally biased region" description="Basic and acidic residues" evidence="1">
    <location>
        <begin position="318"/>
        <end position="336"/>
    </location>
</feature>
<organism evidence="2 3">
    <name type="scientific">Durusdinium trenchii</name>
    <dbReference type="NCBI Taxonomy" id="1381693"/>
    <lineage>
        <taxon>Eukaryota</taxon>
        <taxon>Sar</taxon>
        <taxon>Alveolata</taxon>
        <taxon>Dinophyceae</taxon>
        <taxon>Suessiales</taxon>
        <taxon>Symbiodiniaceae</taxon>
        <taxon>Durusdinium</taxon>
    </lineage>
</organism>
<sequence length="507" mass="55708">MAQTHGAIWELSPEQTTQMTSMYPACMRSPYEDYNWEGYLERPTSDHRFEKASEVVEGARPTSVSPRAVFVEIRDGQPGSPEPERRRLAWSESERQTVDWPGKTDTFRCVSERRAAQWVEERVRPTFDDGRRVESMAMAFVESPVDPETFSGAVTAQSLCASVGSLATKNKGLWKSKRSLDFVAGLLFMASNPDWSRDPKRALLMAAGEVAHEAAKALQSFWRQSCQRREAAINLRAREAVAEYARTEKAASGPRSDPKKPIGARARAGSHERARPAGPTEQTCSERGWKSNPRPSPARGVPMNPLQAMKQRLAQQQHELEERRWQGRQEAEDARQARRTPASPEVSQAGCPSSARGAEVSPESSTPPEESAVEALLASLAADSRPLEREGQDTQDSTATAASTPSGSCGFAEAAGEAMPTPLELRKLREASKVKSEASPTASTGAPFLSAPLAATERLRDRLKKRESGKGEFRTPRPPAEAGTSQINWKELNLRSLRVLDGRICGI</sequence>
<feature type="region of interest" description="Disordered" evidence="1">
    <location>
        <begin position="245"/>
        <end position="486"/>
    </location>
</feature>
<comment type="caution">
    <text evidence="2">The sequence shown here is derived from an EMBL/GenBank/DDBJ whole genome shotgun (WGS) entry which is preliminary data.</text>
</comment>
<evidence type="ECO:0000256" key="1">
    <source>
        <dbReference type="SAM" id="MobiDB-lite"/>
    </source>
</evidence>
<proteinExistence type="predicted"/>
<protein>
    <submittedName>
        <fullName evidence="2">Uncharacterized protein</fullName>
    </submittedName>
</protein>
<dbReference type="Proteomes" id="UP001642484">
    <property type="component" value="Unassembled WGS sequence"/>
</dbReference>
<accession>A0ABP0PUD0</accession>
<feature type="compositionally biased region" description="Low complexity" evidence="1">
    <location>
        <begin position="358"/>
        <end position="384"/>
    </location>
</feature>
<keyword evidence="3" id="KW-1185">Reference proteome</keyword>
<dbReference type="EMBL" id="CAXAMN010023572">
    <property type="protein sequence ID" value="CAK9078459.1"/>
    <property type="molecule type" value="Genomic_DNA"/>
</dbReference>
<name>A0ABP0PUD0_9DINO</name>
<feature type="compositionally biased region" description="Basic and acidic residues" evidence="1">
    <location>
        <begin position="457"/>
        <end position="475"/>
    </location>
</feature>
<evidence type="ECO:0000313" key="2">
    <source>
        <dbReference type="EMBL" id="CAK9078459.1"/>
    </source>
</evidence>
<reference evidence="2 3" key="1">
    <citation type="submission" date="2024-02" db="EMBL/GenBank/DDBJ databases">
        <authorList>
            <person name="Chen Y."/>
            <person name="Shah S."/>
            <person name="Dougan E. K."/>
            <person name="Thang M."/>
            <person name="Chan C."/>
        </authorList>
    </citation>
    <scope>NUCLEOTIDE SEQUENCE [LARGE SCALE GENOMIC DNA]</scope>
</reference>
<feature type="compositionally biased region" description="Low complexity" evidence="1">
    <location>
        <begin position="394"/>
        <end position="404"/>
    </location>
</feature>
<gene>
    <name evidence="2" type="ORF">CCMP2556_LOCUS38673</name>
</gene>
<evidence type="ECO:0000313" key="3">
    <source>
        <dbReference type="Proteomes" id="UP001642484"/>
    </source>
</evidence>
<feature type="compositionally biased region" description="Basic and acidic residues" evidence="1">
    <location>
        <begin position="424"/>
        <end position="436"/>
    </location>
</feature>